<dbReference type="InterPro" id="IPR032675">
    <property type="entry name" value="LRR_dom_sf"/>
</dbReference>
<organism evidence="1 2">
    <name type="scientific">Hypsizygus marmoreus</name>
    <name type="common">White beech mushroom</name>
    <name type="synonym">Agaricus marmoreus</name>
    <dbReference type="NCBI Taxonomy" id="39966"/>
    <lineage>
        <taxon>Eukaryota</taxon>
        <taxon>Fungi</taxon>
        <taxon>Dikarya</taxon>
        <taxon>Basidiomycota</taxon>
        <taxon>Agaricomycotina</taxon>
        <taxon>Agaricomycetes</taxon>
        <taxon>Agaricomycetidae</taxon>
        <taxon>Agaricales</taxon>
        <taxon>Tricholomatineae</taxon>
        <taxon>Lyophyllaceae</taxon>
        <taxon>Hypsizygus</taxon>
    </lineage>
</organism>
<gene>
    <name evidence="1" type="ORF">Hypma_007622</name>
</gene>
<dbReference type="Proteomes" id="UP000076154">
    <property type="component" value="Unassembled WGS sequence"/>
</dbReference>
<accession>A0A369JX52</accession>
<sequence>MMSMSTFISTNTHQLPTETWTEIASYLPHAYQLPLLWVSRKFHDIALRFLFSAVKVYFVGEQFTTMFDIESEEERDETISGLMTKSWEILHCIMHNPEFAGIVKSISVFAFADSLSVFEKMSLGQALLCLSDLRTFNWFGLEPAFSSSLFQCLPRSLQVLNVQSLPFRQEASHLDSLHRLQVENLLYYRPWTQADQSSHAYFDNLLLLPSNTIPLVMEVSTTLRQLCILSYHLEEIPIHIYSSLTELEICVPEDSNLIGMDLIFRHIPLLESLSLVGCITSDIFTILPQDPVSMQNLRSFRLSIDAVVLPVVSEEHVYVLSRFLGNQKKMRRLAIRLAGAYWGILCALLPTINSFEFLEVLGFHTGCENLSVEVATSLASILSPRLTSVYLAATWNNPDYAQTEITCLSPLLDKLKTLQRLTFFHLYGGYSGFPVVAEDLVAELEKLEVIGINRRMWDIMRKDSQSYELVEWKMWRSQFFIQEDFRYQDDAWLFKYH</sequence>
<evidence type="ECO:0000313" key="2">
    <source>
        <dbReference type="Proteomes" id="UP000076154"/>
    </source>
</evidence>
<protein>
    <recommendedName>
        <fullName evidence="3">F-box domain-containing protein</fullName>
    </recommendedName>
</protein>
<dbReference type="SUPFAM" id="SSF52047">
    <property type="entry name" value="RNI-like"/>
    <property type="match status" value="1"/>
</dbReference>
<keyword evidence="2" id="KW-1185">Reference proteome</keyword>
<proteinExistence type="predicted"/>
<dbReference type="Gene3D" id="3.80.10.10">
    <property type="entry name" value="Ribonuclease Inhibitor"/>
    <property type="match status" value="1"/>
</dbReference>
<evidence type="ECO:0000313" key="1">
    <source>
        <dbReference type="EMBL" id="RDB25117.1"/>
    </source>
</evidence>
<name>A0A369JX52_HYPMA</name>
<dbReference type="OrthoDB" id="3238099at2759"/>
<dbReference type="AlphaFoldDB" id="A0A369JX52"/>
<comment type="caution">
    <text evidence="1">The sequence shown here is derived from an EMBL/GenBank/DDBJ whole genome shotgun (WGS) entry which is preliminary data.</text>
</comment>
<dbReference type="EMBL" id="LUEZ02000041">
    <property type="protein sequence ID" value="RDB25117.1"/>
    <property type="molecule type" value="Genomic_DNA"/>
</dbReference>
<reference evidence="1" key="1">
    <citation type="submission" date="2018-04" db="EMBL/GenBank/DDBJ databases">
        <title>Whole genome sequencing of Hypsizygus marmoreus.</title>
        <authorList>
            <person name="Choi I.-G."/>
            <person name="Min B."/>
            <person name="Kim J.-G."/>
            <person name="Kim S."/>
            <person name="Oh Y.-L."/>
            <person name="Kong W.-S."/>
            <person name="Park H."/>
            <person name="Jeong J."/>
            <person name="Song E.-S."/>
        </authorList>
    </citation>
    <scope>NUCLEOTIDE SEQUENCE [LARGE SCALE GENOMIC DNA]</scope>
    <source>
        <strain evidence="1">51987-8</strain>
    </source>
</reference>
<dbReference type="InParanoid" id="A0A369JX52"/>
<evidence type="ECO:0008006" key="3">
    <source>
        <dbReference type="Google" id="ProtNLM"/>
    </source>
</evidence>